<evidence type="ECO:0000259" key="11">
    <source>
        <dbReference type="Pfam" id="PF00593"/>
    </source>
</evidence>
<evidence type="ECO:0000256" key="9">
    <source>
        <dbReference type="RuleBase" id="RU003357"/>
    </source>
</evidence>
<feature type="signal peptide" evidence="10">
    <location>
        <begin position="1"/>
        <end position="20"/>
    </location>
</feature>
<dbReference type="Proteomes" id="UP000557392">
    <property type="component" value="Unassembled WGS sequence"/>
</dbReference>
<keyword evidence="5 9" id="KW-0798">TonB box</keyword>
<dbReference type="Gene3D" id="2.40.170.20">
    <property type="entry name" value="TonB-dependent receptor, beta-barrel domain"/>
    <property type="match status" value="1"/>
</dbReference>
<comment type="similarity">
    <text evidence="8 9">Belongs to the TonB-dependent receptor family.</text>
</comment>
<name>A0A7W6JVN2_9SPHN</name>
<dbReference type="InterPro" id="IPR012910">
    <property type="entry name" value="Plug_dom"/>
</dbReference>
<dbReference type="PANTHER" id="PTHR47234">
    <property type="match status" value="1"/>
</dbReference>
<evidence type="ECO:0000256" key="3">
    <source>
        <dbReference type="ARBA" id="ARBA00022452"/>
    </source>
</evidence>
<evidence type="ECO:0000256" key="8">
    <source>
        <dbReference type="PROSITE-ProRule" id="PRU01360"/>
    </source>
</evidence>
<organism evidence="13 14">
    <name type="scientific">Sphingomonas kyeonggiensis</name>
    <dbReference type="NCBI Taxonomy" id="1268553"/>
    <lineage>
        <taxon>Bacteria</taxon>
        <taxon>Pseudomonadati</taxon>
        <taxon>Pseudomonadota</taxon>
        <taxon>Alphaproteobacteria</taxon>
        <taxon>Sphingomonadales</taxon>
        <taxon>Sphingomonadaceae</taxon>
        <taxon>Sphingomonas</taxon>
    </lineage>
</organism>
<gene>
    <name evidence="13" type="ORF">GGR46_003970</name>
</gene>
<evidence type="ECO:0000256" key="10">
    <source>
        <dbReference type="SAM" id="SignalP"/>
    </source>
</evidence>
<keyword evidence="7 8" id="KW-0998">Cell outer membrane</keyword>
<feature type="domain" description="TonB-dependent receptor plug" evidence="12">
    <location>
        <begin position="119"/>
        <end position="189"/>
    </location>
</feature>
<keyword evidence="4 8" id="KW-0812">Transmembrane</keyword>
<evidence type="ECO:0000256" key="1">
    <source>
        <dbReference type="ARBA" id="ARBA00004571"/>
    </source>
</evidence>
<dbReference type="InterPro" id="IPR000531">
    <property type="entry name" value="Beta-barrel_TonB"/>
</dbReference>
<dbReference type="InterPro" id="IPR039426">
    <property type="entry name" value="TonB-dep_rcpt-like"/>
</dbReference>
<evidence type="ECO:0000259" key="12">
    <source>
        <dbReference type="Pfam" id="PF07715"/>
    </source>
</evidence>
<dbReference type="Gene3D" id="2.170.130.10">
    <property type="entry name" value="TonB-dependent receptor, plug domain"/>
    <property type="match status" value="1"/>
</dbReference>
<keyword evidence="13" id="KW-0675">Receptor</keyword>
<keyword evidence="10" id="KW-0732">Signal</keyword>
<feature type="chain" id="PRO_5030802272" evidence="10">
    <location>
        <begin position="21"/>
        <end position="812"/>
    </location>
</feature>
<comment type="caution">
    <text evidence="13">The sequence shown here is derived from an EMBL/GenBank/DDBJ whole genome shotgun (WGS) entry which is preliminary data.</text>
</comment>
<sequence>MRGIVAAGLLATVFVRPACAQEASRAELPAGAETAPRADDAVDGTGSGAIVVTGSLIRGLPREYMASPVFTRDRIDIDRSGAGSTAEFMLTIPQNFTGDLSEFATTGAGIGSPLGDATTYNQYDGFAGFALRGLASDATLTLLNGRRMPSVGMTESPTVSVLPSMLIERIDIIPDGASATYGADAVAGVVNIVTRKPERGLEVEVRNAVATETGKTELQVSALAGHSWNSGSLYGMAMYQKRAPFTRDPVRVSDEYLQIDELPDELLTGLYAGGQQTFGDFTYSLDASYFERERKSQQRYLDEPQYNRRFHTGTSGYAFYNNLHWQGRGLTAIDLHVDYGRNDTNSDARRVTGKPSFRNYSNTLFVAELRGQAQLFRLPAGAVIAAAGAQYRAETLWTDATIFFNRNGGSRKTRSVFGEVNVPLVGADQAVPLVRSLTLSAAGRYEDLGFDTAFSPKLGLRWQVDRSLALRGTYARSFLVPRFRSTIGIAEQVSIGLYPYKFLDPALQNPALPAGQTLVMYRAGANPDLKTQNADTFTIGADFTPTFIPGLTIKADYYRIKITGRVGKPSPEDSLSVADLQVFNTRNPSQAQLQAVLGNPDVFRRFAEVPGYNGGELTFFDNAGQVPASLLSQIQLIADIRSQNFAIESTDGIDLDLNYRTRLLGGTASLSLSGQYILDLSLKAGGSAPVSRLDGYAKPADLRLNGTVAWGRDGFSIGSMVNFVDGFIDDRPGQPRRQVGSFTTASLFTSFDLGRLSQASWLRDTALQFVVANVFDQLQPRIEGGVVGYDPYNNPPNPRTVAVTLSRRFGAR</sequence>
<dbReference type="SUPFAM" id="SSF56935">
    <property type="entry name" value="Porins"/>
    <property type="match status" value="1"/>
</dbReference>
<evidence type="ECO:0000256" key="4">
    <source>
        <dbReference type="ARBA" id="ARBA00022692"/>
    </source>
</evidence>
<evidence type="ECO:0000256" key="2">
    <source>
        <dbReference type="ARBA" id="ARBA00022448"/>
    </source>
</evidence>
<accession>A0A7W6JVN2</accession>
<keyword evidence="3 8" id="KW-1134">Transmembrane beta strand</keyword>
<evidence type="ECO:0000256" key="5">
    <source>
        <dbReference type="ARBA" id="ARBA00023077"/>
    </source>
</evidence>
<proteinExistence type="inferred from homology"/>
<protein>
    <submittedName>
        <fullName evidence="13">Iron complex outermembrane receptor protein</fullName>
    </submittedName>
</protein>
<dbReference type="EMBL" id="JACIEH010000003">
    <property type="protein sequence ID" value="MBB4100398.1"/>
    <property type="molecule type" value="Genomic_DNA"/>
</dbReference>
<dbReference type="InterPro" id="IPR037066">
    <property type="entry name" value="Plug_dom_sf"/>
</dbReference>
<dbReference type="InterPro" id="IPR036942">
    <property type="entry name" value="Beta-barrel_TonB_sf"/>
</dbReference>
<reference evidence="13 14" key="1">
    <citation type="submission" date="2020-08" db="EMBL/GenBank/DDBJ databases">
        <title>Genomic Encyclopedia of Type Strains, Phase IV (KMG-IV): sequencing the most valuable type-strain genomes for metagenomic binning, comparative biology and taxonomic classification.</title>
        <authorList>
            <person name="Goeker M."/>
        </authorList>
    </citation>
    <scope>NUCLEOTIDE SEQUENCE [LARGE SCALE GENOMIC DNA]</scope>
    <source>
        <strain evidence="13 14">DSM 101806</strain>
    </source>
</reference>
<evidence type="ECO:0000256" key="6">
    <source>
        <dbReference type="ARBA" id="ARBA00023136"/>
    </source>
</evidence>
<dbReference type="Pfam" id="PF07715">
    <property type="entry name" value="Plug"/>
    <property type="match status" value="1"/>
</dbReference>
<dbReference type="PANTHER" id="PTHR47234:SF1">
    <property type="entry name" value="TONB-DEPENDENT RECEPTOR"/>
    <property type="match status" value="1"/>
</dbReference>
<evidence type="ECO:0000256" key="7">
    <source>
        <dbReference type="ARBA" id="ARBA00023237"/>
    </source>
</evidence>
<dbReference type="GO" id="GO:0009279">
    <property type="term" value="C:cell outer membrane"/>
    <property type="evidence" value="ECO:0007669"/>
    <property type="project" value="UniProtKB-SubCell"/>
</dbReference>
<keyword evidence="14" id="KW-1185">Reference proteome</keyword>
<dbReference type="Pfam" id="PF00593">
    <property type="entry name" value="TonB_dep_Rec_b-barrel"/>
    <property type="match status" value="1"/>
</dbReference>
<evidence type="ECO:0000313" key="13">
    <source>
        <dbReference type="EMBL" id="MBB4100398.1"/>
    </source>
</evidence>
<keyword evidence="2 8" id="KW-0813">Transport</keyword>
<feature type="domain" description="TonB-dependent receptor-like beta-barrel" evidence="11">
    <location>
        <begin position="277"/>
        <end position="773"/>
    </location>
</feature>
<dbReference type="PROSITE" id="PS52016">
    <property type="entry name" value="TONB_DEPENDENT_REC_3"/>
    <property type="match status" value="1"/>
</dbReference>
<dbReference type="RefSeq" id="WP_183999694.1">
    <property type="nucleotide sequence ID" value="NZ_JACIEH010000003.1"/>
</dbReference>
<evidence type="ECO:0000313" key="14">
    <source>
        <dbReference type="Proteomes" id="UP000557392"/>
    </source>
</evidence>
<comment type="subcellular location">
    <subcellularLocation>
        <location evidence="1 8">Cell outer membrane</location>
        <topology evidence="1 8">Multi-pass membrane protein</topology>
    </subcellularLocation>
</comment>
<dbReference type="AlphaFoldDB" id="A0A7W6JVN2"/>
<keyword evidence="6 8" id="KW-0472">Membrane</keyword>